<dbReference type="SFLD" id="SFLDS00003">
    <property type="entry name" value="Haloacid_Dehalogenase"/>
    <property type="match status" value="1"/>
</dbReference>
<dbReference type="PANTHER" id="PTHR46193">
    <property type="entry name" value="6-PHOSPHOGLUCONATE PHOSPHATASE"/>
    <property type="match status" value="1"/>
</dbReference>
<dbReference type="PANTHER" id="PTHR46193:SF18">
    <property type="entry name" value="HEXITOL PHOSPHATASE B"/>
    <property type="match status" value="1"/>
</dbReference>
<organism evidence="6 7">
    <name type="scientific">Candidatus Komeilibacteria bacterium RIFCSPLOWO2_01_FULL_52_15</name>
    <dbReference type="NCBI Taxonomy" id="1798551"/>
    <lineage>
        <taxon>Bacteria</taxon>
        <taxon>Candidatus Komeiliibacteriota</taxon>
    </lineage>
</organism>
<dbReference type="InterPro" id="IPR041492">
    <property type="entry name" value="HAD_2"/>
</dbReference>
<keyword evidence="3" id="KW-0479">Metal-binding</keyword>
<evidence type="ECO:0000313" key="7">
    <source>
        <dbReference type="Proteomes" id="UP000178248"/>
    </source>
</evidence>
<evidence type="ECO:0000256" key="5">
    <source>
        <dbReference type="ARBA" id="ARBA00023277"/>
    </source>
</evidence>
<dbReference type="EMBL" id="MHKM01000031">
    <property type="protein sequence ID" value="OGY90936.1"/>
    <property type="molecule type" value="Genomic_DNA"/>
</dbReference>
<comment type="similarity">
    <text evidence="2">Belongs to the HAD-like hydrolase superfamily. CbbY/CbbZ/Gph/YieH family.</text>
</comment>
<name>A0A1G2BQ45_9BACT</name>
<dbReference type="Gene3D" id="1.10.150.240">
    <property type="entry name" value="Putative phosphatase, domain 2"/>
    <property type="match status" value="1"/>
</dbReference>
<dbReference type="AlphaFoldDB" id="A0A1G2BQ45"/>
<dbReference type="InterPro" id="IPR006439">
    <property type="entry name" value="HAD-SF_hydro_IA"/>
</dbReference>
<evidence type="ECO:0000256" key="1">
    <source>
        <dbReference type="ARBA" id="ARBA00001946"/>
    </source>
</evidence>
<dbReference type="InterPro" id="IPR051600">
    <property type="entry name" value="Beta-PGM-like"/>
</dbReference>
<dbReference type="GO" id="GO:0003824">
    <property type="term" value="F:catalytic activity"/>
    <property type="evidence" value="ECO:0007669"/>
    <property type="project" value="UniProtKB-ARBA"/>
</dbReference>
<dbReference type="Pfam" id="PF13419">
    <property type="entry name" value="HAD_2"/>
    <property type="match status" value="1"/>
</dbReference>
<evidence type="ECO:0008006" key="8">
    <source>
        <dbReference type="Google" id="ProtNLM"/>
    </source>
</evidence>
<dbReference type="GO" id="GO:0046872">
    <property type="term" value="F:metal ion binding"/>
    <property type="evidence" value="ECO:0007669"/>
    <property type="project" value="UniProtKB-KW"/>
</dbReference>
<dbReference type="InterPro" id="IPR036412">
    <property type="entry name" value="HAD-like_sf"/>
</dbReference>
<evidence type="ECO:0000256" key="2">
    <source>
        <dbReference type="ARBA" id="ARBA00006171"/>
    </source>
</evidence>
<gene>
    <name evidence="6" type="ORF">A3B30_03560</name>
</gene>
<dbReference type="SUPFAM" id="SSF56784">
    <property type="entry name" value="HAD-like"/>
    <property type="match status" value="1"/>
</dbReference>
<reference evidence="6 7" key="1">
    <citation type="journal article" date="2016" name="Nat. Commun.">
        <title>Thousands of microbial genomes shed light on interconnected biogeochemical processes in an aquifer system.</title>
        <authorList>
            <person name="Anantharaman K."/>
            <person name="Brown C.T."/>
            <person name="Hug L.A."/>
            <person name="Sharon I."/>
            <person name="Castelle C.J."/>
            <person name="Probst A.J."/>
            <person name="Thomas B.C."/>
            <person name="Singh A."/>
            <person name="Wilkins M.J."/>
            <person name="Karaoz U."/>
            <person name="Brodie E.L."/>
            <person name="Williams K.H."/>
            <person name="Hubbard S.S."/>
            <person name="Banfield J.F."/>
        </authorList>
    </citation>
    <scope>NUCLEOTIDE SEQUENCE [LARGE SCALE GENOMIC DNA]</scope>
</reference>
<evidence type="ECO:0000313" key="6">
    <source>
        <dbReference type="EMBL" id="OGY90936.1"/>
    </source>
</evidence>
<protein>
    <recommendedName>
        <fullName evidence="8">Phosphatase</fullName>
    </recommendedName>
</protein>
<sequence length="212" mass="23949">MIFDMDGVISDSERLMVATEQEICRRNELAVPDSEWRSFKGKPNSEIFRYIVEVYGNDRRYDVADLSRQKRELYLERAARELDPISGALEYLRLARLRYRMLGLTTSNHGSCANLVLDCFKLRDFFDAIVVQEDIPDGRHKPNPDPYVLTVQRLGVAPHECYVIEDSDNGVMSAALAGCTVIGLTTSFDRITLQAAGAHLIVDSFIELSQLA</sequence>
<evidence type="ECO:0000256" key="4">
    <source>
        <dbReference type="ARBA" id="ARBA00022842"/>
    </source>
</evidence>
<dbReference type="SFLD" id="SFLDG01129">
    <property type="entry name" value="C1.5:_HAD__Beta-PGM__Phosphata"/>
    <property type="match status" value="1"/>
</dbReference>
<dbReference type="InterPro" id="IPR023198">
    <property type="entry name" value="PGP-like_dom2"/>
</dbReference>
<dbReference type="Proteomes" id="UP000178248">
    <property type="component" value="Unassembled WGS sequence"/>
</dbReference>
<keyword evidence="5" id="KW-0119">Carbohydrate metabolism</keyword>
<keyword evidence="4" id="KW-0460">Magnesium</keyword>
<comment type="caution">
    <text evidence="6">The sequence shown here is derived from an EMBL/GenBank/DDBJ whole genome shotgun (WGS) entry which is preliminary data.</text>
</comment>
<accession>A0A1G2BQ45</accession>
<dbReference type="NCBIfam" id="TIGR01509">
    <property type="entry name" value="HAD-SF-IA-v3"/>
    <property type="match status" value="1"/>
</dbReference>
<comment type="cofactor">
    <cofactor evidence="1">
        <name>Mg(2+)</name>
        <dbReference type="ChEBI" id="CHEBI:18420"/>
    </cofactor>
</comment>
<dbReference type="STRING" id="1798551.A3B30_03560"/>
<dbReference type="InterPro" id="IPR023214">
    <property type="entry name" value="HAD_sf"/>
</dbReference>
<dbReference type="Gene3D" id="3.40.50.1000">
    <property type="entry name" value="HAD superfamily/HAD-like"/>
    <property type="match status" value="1"/>
</dbReference>
<proteinExistence type="inferred from homology"/>
<evidence type="ECO:0000256" key="3">
    <source>
        <dbReference type="ARBA" id="ARBA00022723"/>
    </source>
</evidence>